<dbReference type="AlphaFoldDB" id="B5RT59"/>
<dbReference type="InterPro" id="IPR036291">
    <property type="entry name" value="NAD(P)-bd_dom_sf"/>
</dbReference>
<dbReference type="InterPro" id="IPR000683">
    <property type="entry name" value="Gfo/Idh/MocA-like_OxRdtase_N"/>
</dbReference>
<dbReference type="EMBL" id="CR382135">
    <property type="protein sequence ID" value="CAR65521.1"/>
    <property type="molecule type" value="Genomic_DNA"/>
</dbReference>
<dbReference type="InterPro" id="IPR055080">
    <property type="entry name" value="Gal80p-like_C"/>
</dbReference>
<evidence type="ECO:0000313" key="4">
    <source>
        <dbReference type="Proteomes" id="UP000000599"/>
    </source>
</evidence>
<feature type="domain" description="Gal80p-like C-terminal" evidence="2">
    <location>
        <begin position="155"/>
        <end position="306"/>
    </location>
</feature>
<dbReference type="Proteomes" id="UP000000599">
    <property type="component" value="Chromosome C"/>
</dbReference>
<dbReference type="Pfam" id="PF22685">
    <property type="entry name" value="Gal80p_C-like"/>
    <property type="match status" value="1"/>
</dbReference>
<name>B5RT59_DEBHA</name>
<dbReference type="eggNOG" id="KOG2741">
    <property type="taxonomic scope" value="Eukaryota"/>
</dbReference>
<dbReference type="SUPFAM" id="SSF51735">
    <property type="entry name" value="NAD(P)-binding Rossmann-fold domains"/>
    <property type="match status" value="1"/>
</dbReference>
<dbReference type="SUPFAM" id="SSF55347">
    <property type="entry name" value="Glyceraldehyde-3-phosphate dehydrogenase-like, C-terminal domain"/>
    <property type="match status" value="1"/>
</dbReference>
<dbReference type="InterPro" id="IPR051317">
    <property type="entry name" value="Gfo/Idh/MocA_oxidoreduct"/>
</dbReference>
<sequence length="398" mass="44829">MKSLLLIGLSSENHPNELNKDPNNVQYASNASWAAISHYPALQHLKNKFVLHGLLNSNEEKGKKIAKILEHSDPNLKIYRSEEEVVQNHKDIDIAVVSVNVRYHFKIIMNLIDSPMLIYSEWPLAKSLNESETILSSRKNNAKSTIVGLQSRKAPQILMAKRLIESGALGRVLRTRAIGYCGAIFNGQILEGSEDFYLNPENGHTLFSIPFAHLFDAIMYTLGSYPKKLFAEILNRNPEYVEVNKEGIATGRVKKNESPNDVLVAGTFENDVTVSVNAIPGVPLCKESPGLKWEIFGTEGYILIESQSCFVELNKLTLKYFDQNGNMTFSDMKDYNPFAQNVAQMYEAIEPNHEAQRFAFSGVPTFKDAVILHRILDKLMLSSTEGVVNFTEDDFYKF</sequence>
<reference evidence="3 4" key="1">
    <citation type="journal article" date="2004" name="Nature">
        <title>Genome evolution in yeasts.</title>
        <authorList>
            <consortium name="Genolevures"/>
            <person name="Dujon B."/>
            <person name="Sherman D."/>
            <person name="Fischer G."/>
            <person name="Durrens P."/>
            <person name="Casaregola S."/>
            <person name="Lafontaine I."/>
            <person name="de Montigny J."/>
            <person name="Marck C."/>
            <person name="Neuveglise C."/>
            <person name="Talla E."/>
            <person name="Goffard N."/>
            <person name="Frangeul L."/>
            <person name="Aigle M."/>
            <person name="Anthouard V."/>
            <person name="Babour A."/>
            <person name="Barbe V."/>
            <person name="Barnay S."/>
            <person name="Blanchin S."/>
            <person name="Beckerich J.M."/>
            <person name="Beyne E."/>
            <person name="Bleykasten C."/>
            <person name="Boisrame A."/>
            <person name="Boyer J."/>
            <person name="Cattolico L."/>
            <person name="Confanioleri F."/>
            <person name="de Daruvar A."/>
            <person name="Despons L."/>
            <person name="Fabre E."/>
            <person name="Fairhead C."/>
            <person name="Ferry-Dumazet H."/>
            <person name="Groppi A."/>
            <person name="Hantraye F."/>
            <person name="Hennequin C."/>
            <person name="Jauniaux N."/>
            <person name="Joyet P."/>
            <person name="Kachouri R."/>
            <person name="Kerrest A."/>
            <person name="Koszul R."/>
            <person name="Lemaire M."/>
            <person name="Lesur I."/>
            <person name="Ma L."/>
            <person name="Muller H."/>
            <person name="Nicaud J.M."/>
            <person name="Nikolski M."/>
            <person name="Oztas S."/>
            <person name="Ozier-Kalogeropoulos O."/>
            <person name="Pellenz S."/>
            <person name="Potier S."/>
            <person name="Richard G.F."/>
            <person name="Straub M.L."/>
            <person name="Suleau A."/>
            <person name="Swennene D."/>
            <person name="Tekaia F."/>
            <person name="Wesolowski-Louvel M."/>
            <person name="Westhof E."/>
            <person name="Wirth B."/>
            <person name="Zeniou-Meyer M."/>
            <person name="Zivanovic I."/>
            <person name="Bolotin-Fukuhara M."/>
            <person name="Thierry A."/>
            <person name="Bouchier C."/>
            <person name="Caudron B."/>
            <person name="Scarpelli C."/>
            <person name="Gaillardin C."/>
            <person name="Weissenbach J."/>
            <person name="Wincker P."/>
            <person name="Souciet J.L."/>
        </authorList>
    </citation>
    <scope>NUCLEOTIDE SEQUENCE [LARGE SCALE GENOMIC DNA]</scope>
    <source>
        <strain evidence="4">ATCC 36239 / CBS 767 / BCRC 21394 / JCM 1990 / NBRC 0083 / IGC 2968</strain>
    </source>
</reference>
<accession>B5RT59</accession>
<organism evidence="3 4">
    <name type="scientific">Debaryomyces hansenii (strain ATCC 36239 / CBS 767 / BCRC 21394 / JCM 1990 / NBRC 0083 / IGC 2968)</name>
    <name type="common">Yeast</name>
    <name type="synonym">Torulaspora hansenii</name>
    <dbReference type="NCBI Taxonomy" id="284592"/>
    <lineage>
        <taxon>Eukaryota</taxon>
        <taxon>Fungi</taxon>
        <taxon>Dikarya</taxon>
        <taxon>Ascomycota</taxon>
        <taxon>Saccharomycotina</taxon>
        <taxon>Pichiomycetes</taxon>
        <taxon>Debaryomycetaceae</taxon>
        <taxon>Debaryomyces</taxon>
    </lineage>
</organism>
<dbReference type="OMA" id="KVPHHRE"/>
<dbReference type="PANTHER" id="PTHR43708">
    <property type="entry name" value="CONSERVED EXPRESSED OXIDOREDUCTASE (EUROFUNG)"/>
    <property type="match status" value="1"/>
</dbReference>
<dbReference type="GO" id="GO:0000166">
    <property type="term" value="F:nucleotide binding"/>
    <property type="evidence" value="ECO:0007669"/>
    <property type="project" value="InterPro"/>
</dbReference>
<evidence type="ECO:0000313" key="3">
    <source>
        <dbReference type="EMBL" id="CAR65521.1"/>
    </source>
</evidence>
<dbReference type="KEGG" id="dha:DEHA2C01694g"/>
<dbReference type="PANTHER" id="PTHR43708:SF1">
    <property type="entry name" value="GALACTOSE_LACTOSE METABOLISM REGULATORY PROTEIN GAL80"/>
    <property type="match status" value="1"/>
</dbReference>
<dbReference type="OrthoDB" id="64915at2759"/>
<evidence type="ECO:0000259" key="1">
    <source>
        <dbReference type="Pfam" id="PF01408"/>
    </source>
</evidence>
<dbReference type="Gene3D" id="3.40.50.720">
    <property type="entry name" value="NAD(P)-binding Rossmann-like Domain"/>
    <property type="match status" value="1"/>
</dbReference>
<dbReference type="InParanoid" id="B5RT59"/>
<dbReference type="GeneID" id="8998291"/>
<proteinExistence type="predicted"/>
<evidence type="ECO:0000259" key="2">
    <source>
        <dbReference type="Pfam" id="PF22685"/>
    </source>
</evidence>
<dbReference type="STRING" id="284592.B5RT59"/>
<gene>
    <name evidence="3" type="ordered locus">DEHA2C01694g</name>
</gene>
<feature type="domain" description="Gfo/Idh/MocA-like oxidoreductase N-terminal" evidence="1">
    <location>
        <begin position="36"/>
        <end position="147"/>
    </location>
</feature>
<dbReference type="HOGENOM" id="CLU_023194_25_0_1"/>
<dbReference type="RefSeq" id="XP_002770154.1">
    <property type="nucleotide sequence ID" value="XM_002770108.1"/>
</dbReference>
<dbReference type="Pfam" id="PF01408">
    <property type="entry name" value="GFO_IDH_MocA"/>
    <property type="match status" value="1"/>
</dbReference>
<dbReference type="Gene3D" id="3.30.360.10">
    <property type="entry name" value="Dihydrodipicolinate Reductase, domain 2"/>
    <property type="match status" value="1"/>
</dbReference>
<keyword evidence="4" id="KW-1185">Reference proteome</keyword>
<dbReference type="FunCoup" id="B5RT59">
    <property type="interactions" value="384"/>
</dbReference>
<protein>
    <submittedName>
        <fullName evidence="3">DEHA2C01694p</fullName>
    </submittedName>
</protein>